<gene>
    <name evidence="4" type="ORF">MOP44_07025</name>
</gene>
<evidence type="ECO:0000313" key="5">
    <source>
        <dbReference type="Proteomes" id="UP001059380"/>
    </source>
</evidence>
<dbReference type="InterPro" id="IPR001932">
    <property type="entry name" value="PPM-type_phosphatase-like_dom"/>
</dbReference>
<feature type="transmembrane region" description="Helical" evidence="2">
    <location>
        <begin position="419"/>
        <end position="437"/>
    </location>
</feature>
<feature type="domain" description="PPM-type phosphatase" evidence="3">
    <location>
        <begin position="468"/>
        <end position="670"/>
    </location>
</feature>
<dbReference type="InterPro" id="IPR036457">
    <property type="entry name" value="PPM-type-like_dom_sf"/>
</dbReference>
<dbReference type="Proteomes" id="UP001059380">
    <property type="component" value="Chromosome"/>
</dbReference>
<keyword evidence="1" id="KW-0378">Hydrolase</keyword>
<feature type="transmembrane region" description="Helical" evidence="2">
    <location>
        <begin position="365"/>
        <end position="383"/>
    </location>
</feature>
<dbReference type="SUPFAM" id="SSF81606">
    <property type="entry name" value="PP2C-like"/>
    <property type="match status" value="1"/>
</dbReference>
<feature type="transmembrane region" description="Helical" evidence="2">
    <location>
        <begin position="237"/>
        <end position="259"/>
    </location>
</feature>
<evidence type="ECO:0000259" key="3">
    <source>
        <dbReference type="SMART" id="SM00331"/>
    </source>
</evidence>
<feature type="transmembrane region" description="Helical" evidence="2">
    <location>
        <begin position="212"/>
        <end position="230"/>
    </location>
</feature>
<dbReference type="InterPro" id="IPR052016">
    <property type="entry name" value="Bact_Sigma-Reg"/>
</dbReference>
<keyword evidence="2" id="KW-0812">Transmembrane</keyword>
<evidence type="ECO:0000313" key="4">
    <source>
        <dbReference type="EMBL" id="UWZ85690.1"/>
    </source>
</evidence>
<accession>A0A9J7BV82</accession>
<evidence type="ECO:0000256" key="1">
    <source>
        <dbReference type="ARBA" id="ARBA00022801"/>
    </source>
</evidence>
<keyword evidence="5" id="KW-1185">Reference proteome</keyword>
<dbReference type="Gene3D" id="2.60.120.260">
    <property type="entry name" value="Galactose-binding domain-like"/>
    <property type="match status" value="1"/>
</dbReference>
<feature type="transmembrane region" description="Helical" evidence="2">
    <location>
        <begin position="336"/>
        <end position="358"/>
    </location>
</feature>
<dbReference type="InterPro" id="IPR008979">
    <property type="entry name" value="Galactose-bd-like_sf"/>
</dbReference>
<dbReference type="PANTHER" id="PTHR43156">
    <property type="entry name" value="STAGE II SPORULATION PROTEIN E-RELATED"/>
    <property type="match status" value="1"/>
</dbReference>
<dbReference type="EMBL" id="CP093313">
    <property type="protein sequence ID" value="UWZ85690.1"/>
    <property type="molecule type" value="Genomic_DNA"/>
</dbReference>
<dbReference type="SUPFAM" id="SSF49785">
    <property type="entry name" value="Galactose-binding domain-like"/>
    <property type="match status" value="1"/>
</dbReference>
<sequence length="695" mass="76221">MFHLTPRRMQWAWVAMWLGTVLAPAQDHGIRDPSAVSVIGSEAVVVNQRWQFHTGDDAVWADPAFDDSGWAELDADRPWGPQGFAAYHGFAWYRKRIELGAAPHDGTPYALLLPEIRQAYEVYWNGTLVGRCGSLPPDPVWYHDQAPHVFLLQHANSGVVAIRVWNAPPLSDEDAGQRGGFAAPPLVGTLRAVSNARDALNYEWLRRSELHLAKSLLYALVALLSLMAWVRNREQWVLFWMAGFTLPTVLTLPLLNLRLGIPYTVAMAAAQPIECLRDISLWFLLLWLMNLHGEAKLVHVTRSLAALALTINALDGVLVALAWRPEVLRAAQAGDALITVVNTLTQLFPIVLIAAAIVRHRRMDGPSLLVAVAALLVEMMTVVRDAAAQGQRFTHWTFRELIDGPFLTLGGSPVSPMSLVHALLFLCIVYAVFASFLEHRRHEVMVDHELRNAHELQRVLVPDTPLDTPGLRMTSAYRPAQEVGGDFFQVIATQDLDESITVVIGDVSGHGLAAAMSVSFLVGAIRAVDYPACGPAELLSRVNQCISGRLHGGFATCLALRVTRDGSCTASSAGHPGPYLDDRELEVPGALPLGILADAEYQEIHFELRPGQVCTLYTDGLLEARNRTGELYGFERLEKLFAGRPTATQAADAAAQFGQNDDITVVMIAKSCADEPLRATPAQELERTEEPALFG</sequence>
<proteinExistence type="predicted"/>
<evidence type="ECO:0000256" key="2">
    <source>
        <dbReference type="SAM" id="Phobius"/>
    </source>
</evidence>
<dbReference type="Gene3D" id="3.60.40.10">
    <property type="entry name" value="PPM-type phosphatase domain"/>
    <property type="match status" value="1"/>
</dbReference>
<dbReference type="SMART" id="SM00331">
    <property type="entry name" value="PP2C_SIG"/>
    <property type="match status" value="1"/>
</dbReference>
<dbReference type="PANTHER" id="PTHR43156:SF2">
    <property type="entry name" value="STAGE II SPORULATION PROTEIN E"/>
    <property type="match status" value="1"/>
</dbReference>
<dbReference type="RefSeq" id="WP_260795280.1">
    <property type="nucleotide sequence ID" value="NZ_CP093313.1"/>
</dbReference>
<dbReference type="Pfam" id="PF07228">
    <property type="entry name" value="SpoIIE"/>
    <property type="match status" value="1"/>
</dbReference>
<name>A0A9J7BV82_9BACT</name>
<protein>
    <submittedName>
        <fullName evidence="4">Serine/threonine-protein phosphatase</fullName>
    </submittedName>
</protein>
<keyword evidence="2" id="KW-1133">Transmembrane helix</keyword>
<dbReference type="AlphaFoldDB" id="A0A9J7BV82"/>
<organism evidence="4 5">
    <name type="scientific">Occallatibacter riparius</name>
    <dbReference type="NCBI Taxonomy" id="1002689"/>
    <lineage>
        <taxon>Bacteria</taxon>
        <taxon>Pseudomonadati</taxon>
        <taxon>Acidobacteriota</taxon>
        <taxon>Terriglobia</taxon>
        <taxon>Terriglobales</taxon>
        <taxon>Acidobacteriaceae</taxon>
        <taxon>Occallatibacter</taxon>
    </lineage>
</organism>
<reference evidence="4" key="1">
    <citation type="submission" date="2021-04" db="EMBL/GenBank/DDBJ databases">
        <title>Phylogenetic analysis of Acidobacteriaceae.</title>
        <authorList>
            <person name="Qiu L."/>
            <person name="Zhang Q."/>
        </authorList>
    </citation>
    <scope>NUCLEOTIDE SEQUENCE</scope>
    <source>
        <strain evidence="4">DSM 25168</strain>
    </source>
</reference>
<dbReference type="KEGG" id="orp:MOP44_07025"/>
<keyword evidence="2" id="KW-0472">Membrane</keyword>
<feature type="transmembrane region" description="Helical" evidence="2">
    <location>
        <begin position="304"/>
        <end position="324"/>
    </location>
</feature>
<dbReference type="GO" id="GO:0016791">
    <property type="term" value="F:phosphatase activity"/>
    <property type="evidence" value="ECO:0007669"/>
    <property type="project" value="TreeGrafter"/>
</dbReference>